<proteinExistence type="predicted"/>
<reference evidence="1" key="2">
    <citation type="journal article" date="2015" name="Fish Shellfish Immunol.">
        <title>Early steps in the European eel (Anguilla anguilla)-Vibrio vulnificus interaction in the gills: Role of the RtxA13 toxin.</title>
        <authorList>
            <person name="Callol A."/>
            <person name="Pajuelo D."/>
            <person name="Ebbesson L."/>
            <person name="Teles M."/>
            <person name="MacKenzie S."/>
            <person name="Amaro C."/>
        </authorList>
    </citation>
    <scope>NUCLEOTIDE SEQUENCE</scope>
</reference>
<name>A0A0E9QPW2_ANGAN</name>
<protein>
    <submittedName>
        <fullName evidence="1">Uncharacterized protein</fullName>
    </submittedName>
</protein>
<sequence length="25" mass="2909">MEFLKRLPYLNLCLTSLALELLNSI</sequence>
<evidence type="ECO:0000313" key="1">
    <source>
        <dbReference type="EMBL" id="JAH18824.1"/>
    </source>
</evidence>
<reference evidence="1" key="1">
    <citation type="submission" date="2014-11" db="EMBL/GenBank/DDBJ databases">
        <authorList>
            <person name="Amaro Gonzalez C."/>
        </authorList>
    </citation>
    <scope>NUCLEOTIDE SEQUENCE</scope>
</reference>
<organism evidence="1">
    <name type="scientific">Anguilla anguilla</name>
    <name type="common">European freshwater eel</name>
    <name type="synonym">Muraena anguilla</name>
    <dbReference type="NCBI Taxonomy" id="7936"/>
    <lineage>
        <taxon>Eukaryota</taxon>
        <taxon>Metazoa</taxon>
        <taxon>Chordata</taxon>
        <taxon>Craniata</taxon>
        <taxon>Vertebrata</taxon>
        <taxon>Euteleostomi</taxon>
        <taxon>Actinopterygii</taxon>
        <taxon>Neopterygii</taxon>
        <taxon>Teleostei</taxon>
        <taxon>Anguilliformes</taxon>
        <taxon>Anguillidae</taxon>
        <taxon>Anguilla</taxon>
    </lineage>
</organism>
<accession>A0A0E9QPW2</accession>
<dbReference type="EMBL" id="GBXM01089753">
    <property type="protein sequence ID" value="JAH18824.1"/>
    <property type="molecule type" value="Transcribed_RNA"/>
</dbReference>
<dbReference type="AlphaFoldDB" id="A0A0E9QPW2"/>